<sequence length="154" mass="16060">MRKLLAATAALSCALLLASCASPTDPASDDTATTPATETTTEAAPEVTPTVVAVTTTCNTFYSGEYSAERLVTETTPLLATPDDETAAAAIYTTRERLAAVQNFADPELQQNLNGIKAPFEAAVQGETINTSTLQDSLDAFRAQCVEAGYAFAS</sequence>
<feature type="signal peptide" evidence="2">
    <location>
        <begin position="1"/>
        <end position="27"/>
    </location>
</feature>
<name>A0A6M5U8Z9_9MICO</name>
<keyword evidence="2" id="KW-0732">Signal</keyword>
<reference evidence="3 4" key="1">
    <citation type="journal article" date="2022" name="Int. J. Syst. Evol. Microbiol.">
        <title>Cellulosimicrobium protaetiae sp. nov., isolated from the gut of the larva of Protaetia brevitarsis seulensis.</title>
        <authorList>
            <person name="Le Han H."/>
            <person name="Nguyen T.T.H."/>
            <person name="Li Z."/>
            <person name="Shin N.R."/>
            <person name="Kim S.G."/>
        </authorList>
    </citation>
    <scope>NUCLEOTIDE SEQUENCE [LARGE SCALE GENOMIC DNA]</scope>
    <source>
        <strain evidence="3 4">BI34</strain>
    </source>
</reference>
<feature type="chain" id="PRO_5039628808" description="Lipoprotein" evidence="2">
    <location>
        <begin position="28"/>
        <end position="154"/>
    </location>
</feature>
<dbReference type="EMBL" id="CP052757">
    <property type="protein sequence ID" value="QJW34966.1"/>
    <property type="molecule type" value="Genomic_DNA"/>
</dbReference>
<feature type="region of interest" description="Disordered" evidence="1">
    <location>
        <begin position="24"/>
        <end position="45"/>
    </location>
</feature>
<proteinExistence type="predicted"/>
<dbReference type="RefSeq" id="WP_154797198.1">
    <property type="nucleotide sequence ID" value="NZ_CP052757.1"/>
</dbReference>
<dbReference type="OrthoDB" id="5149644at2"/>
<evidence type="ECO:0000256" key="1">
    <source>
        <dbReference type="SAM" id="MobiDB-lite"/>
    </source>
</evidence>
<keyword evidence="4" id="KW-1185">Reference proteome</keyword>
<protein>
    <recommendedName>
        <fullName evidence="5">Lipoprotein</fullName>
    </recommendedName>
</protein>
<organism evidence="3 4">
    <name type="scientific">Cellulosimicrobium protaetiae</name>
    <dbReference type="NCBI Taxonomy" id="2587808"/>
    <lineage>
        <taxon>Bacteria</taxon>
        <taxon>Bacillati</taxon>
        <taxon>Actinomycetota</taxon>
        <taxon>Actinomycetes</taxon>
        <taxon>Micrococcales</taxon>
        <taxon>Promicromonosporaceae</taxon>
        <taxon>Cellulosimicrobium</taxon>
    </lineage>
</organism>
<evidence type="ECO:0000313" key="4">
    <source>
        <dbReference type="Proteomes" id="UP000451354"/>
    </source>
</evidence>
<evidence type="ECO:0008006" key="5">
    <source>
        <dbReference type="Google" id="ProtNLM"/>
    </source>
</evidence>
<evidence type="ECO:0000313" key="3">
    <source>
        <dbReference type="EMBL" id="QJW34966.1"/>
    </source>
</evidence>
<dbReference type="PROSITE" id="PS51257">
    <property type="entry name" value="PROKAR_LIPOPROTEIN"/>
    <property type="match status" value="1"/>
</dbReference>
<gene>
    <name evidence="3" type="ORF">FIC82_000860</name>
</gene>
<dbReference type="KEGG" id="cprt:FIC82_000860"/>
<accession>A0A6M5U8Z9</accession>
<dbReference type="AlphaFoldDB" id="A0A6M5U8Z9"/>
<dbReference type="Proteomes" id="UP000451354">
    <property type="component" value="Chromosome"/>
</dbReference>
<evidence type="ECO:0000256" key="2">
    <source>
        <dbReference type="SAM" id="SignalP"/>
    </source>
</evidence>